<accession>A0A5J9UJC6</accession>
<feature type="non-terminal residue" evidence="4">
    <location>
        <position position="1"/>
    </location>
</feature>
<dbReference type="SUPFAM" id="SSF52047">
    <property type="entry name" value="RNI-like"/>
    <property type="match status" value="1"/>
</dbReference>
<reference evidence="4 5" key="1">
    <citation type="journal article" date="2019" name="Sci. Rep.">
        <title>A high-quality genome of Eragrostis curvula grass provides insights into Poaceae evolution and supports new strategies to enhance forage quality.</title>
        <authorList>
            <person name="Carballo J."/>
            <person name="Santos B.A.C.M."/>
            <person name="Zappacosta D."/>
            <person name="Garbus I."/>
            <person name="Selva J.P."/>
            <person name="Gallo C.A."/>
            <person name="Diaz A."/>
            <person name="Albertini E."/>
            <person name="Caccamo M."/>
            <person name="Echenique V."/>
        </authorList>
    </citation>
    <scope>NUCLEOTIDE SEQUENCE [LARGE SCALE GENOMIC DNA]</scope>
    <source>
        <strain evidence="5">cv. Victoria</strain>
        <tissue evidence="4">Leaf</tissue>
    </source>
</reference>
<name>A0A5J9UJC6_9POAL</name>
<dbReference type="EMBL" id="RWGY01000013">
    <property type="protein sequence ID" value="TVU23889.1"/>
    <property type="molecule type" value="Genomic_DNA"/>
</dbReference>
<proteinExistence type="predicted"/>
<keyword evidence="5" id="KW-1185">Reference proteome</keyword>
<sequence>MDCHQSGPVPAVGDRLSSLCDGVLGRILSFLPSDEAARAAVLSRRWRHIFAAVDVISMKETAERPIPEWEDGDWSPGGYDRPDVDPFYVPSQPFVNRVNAAMLGRIRAPRAPIAPLRSLRVAFKEFEGTDARSTTAVDEWLSYATIQAGDELHVDLCFDQEPFCENTYALRPPDVNEMVDNHMEVPDHDDDDMEEVEDSDDDMEDEVSASTEETEYLVPSFLFRCTALRTLRIGPCSLNPPAAISLPLLDTLLLADVSDKNAAIKWLVSGCPRLADLTLQACNNVTKLSVPHTTRLRRLVLRCCHYLEVVDADLSELRVFEYRGIVPPPSFRRRTNNPSRITSCVLDFCGEEVSDPGNLVRIRNLFHLFPSATHLQLKSARLGAGVGHGVFSSAPAFPVLATLRELELTGIVLDKDTTIIATVTRILERTPSLEILSLFFMPVLVETKSKTLHKEDIVNEHWLKYDPYATLILPVGKKIRCLRKKTKEINLVHYQGALAQRMLAKFLLCSAAVVGEVFCDFAKGPLTMQTQLMEEIRGWVMNKSANMMFF</sequence>
<dbReference type="PANTHER" id="PTHR31900:SF30">
    <property type="entry name" value="SUPERFAMILY PROTEIN, PUTATIVE-RELATED"/>
    <property type="match status" value="1"/>
</dbReference>
<evidence type="ECO:0000259" key="3">
    <source>
        <dbReference type="Pfam" id="PF23622"/>
    </source>
</evidence>
<dbReference type="PANTHER" id="PTHR31900">
    <property type="entry name" value="F-BOX/RNI SUPERFAMILY PROTEIN-RELATED"/>
    <property type="match status" value="1"/>
</dbReference>
<feature type="domain" description="F-box" evidence="2">
    <location>
        <begin position="16"/>
        <end position="51"/>
    </location>
</feature>
<organism evidence="4 5">
    <name type="scientific">Eragrostis curvula</name>
    <name type="common">weeping love grass</name>
    <dbReference type="NCBI Taxonomy" id="38414"/>
    <lineage>
        <taxon>Eukaryota</taxon>
        <taxon>Viridiplantae</taxon>
        <taxon>Streptophyta</taxon>
        <taxon>Embryophyta</taxon>
        <taxon>Tracheophyta</taxon>
        <taxon>Spermatophyta</taxon>
        <taxon>Magnoliopsida</taxon>
        <taxon>Liliopsida</taxon>
        <taxon>Poales</taxon>
        <taxon>Poaceae</taxon>
        <taxon>PACMAD clade</taxon>
        <taxon>Chloridoideae</taxon>
        <taxon>Eragrostideae</taxon>
        <taxon>Eragrostidinae</taxon>
        <taxon>Eragrostis</taxon>
    </lineage>
</organism>
<dbReference type="Gene3D" id="3.80.10.10">
    <property type="entry name" value="Ribonuclease Inhibitor"/>
    <property type="match status" value="1"/>
</dbReference>
<dbReference type="InterPro" id="IPR001810">
    <property type="entry name" value="F-box_dom"/>
</dbReference>
<protein>
    <recommendedName>
        <fullName evidence="6">F-box domain-containing protein</fullName>
    </recommendedName>
</protein>
<dbReference type="Proteomes" id="UP000324897">
    <property type="component" value="Chromosome 2"/>
</dbReference>
<dbReference type="OrthoDB" id="695856at2759"/>
<dbReference type="InterPro" id="IPR055357">
    <property type="entry name" value="LRR_At1g61320_AtMIF1"/>
</dbReference>
<gene>
    <name evidence="4" type="ORF">EJB05_26275</name>
</gene>
<dbReference type="Gramene" id="TVU23889">
    <property type="protein sequence ID" value="TVU23889"/>
    <property type="gene ID" value="EJB05_26275"/>
</dbReference>
<dbReference type="InterPro" id="IPR036047">
    <property type="entry name" value="F-box-like_dom_sf"/>
</dbReference>
<comment type="caution">
    <text evidence="4">The sequence shown here is derived from an EMBL/GenBank/DDBJ whole genome shotgun (WGS) entry which is preliminary data.</text>
</comment>
<dbReference type="Pfam" id="PF23622">
    <property type="entry name" value="LRR_At1g61320_AtMIF1"/>
    <property type="match status" value="1"/>
</dbReference>
<evidence type="ECO:0000259" key="2">
    <source>
        <dbReference type="Pfam" id="PF00646"/>
    </source>
</evidence>
<dbReference type="Pfam" id="PF00646">
    <property type="entry name" value="F-box"/>
    <property type="match status" value="1"/>
</dbReference>
<evidence type="ECO:0000313" key="4">
    <source>
        <dbReference type="EMBL" id="TVU23889.1"/>
    </source>
</evidence>
<evidence type="ECO:0000313" key="5">
    <source>
        <dbReference type="Proteomes" id="UP000324897"/>
    </source>
</evidence>
<dbReference type="InterPro" id="IPR032675">
    <property type="entry name" value="LRR_dom_sf"/>
</dbReference>
<dbReference type="AlphaFoldDB" id="A0A5J9UJC6"/>
<evidence type="ECO:0000256" key="1">
    <source>
        <dbReference type="SAM" id="MobiDB-lite"/>
    </source>
</evidence>
<feature type="region of interest" description="Disordered" evidence="1">
    <location>
        <begin position="185"/>
        <end position="212"/>
    </location>
</feature>
<feature type="compositionally biased region" description="Acidic residues" evidence="1">
    <location>
        <begin position="187"/>
        <end position="212"/>
    </location>
</feature>
<dbReference type="InterPro" id="IPR050232">
    <property type="entry name" value="FBL13/AtMIF1-like"/>
</dbReference>
<dbReference type="SUPFAM" id="SSF81383">
    <property type="entry name" value="F-box domain"/>
    <property type="match status" value="1"/>
</dbReference>
<feature type="domain" description="At1g61320/AtMIF1 LRR" evidence="3">
    <location>
        <begin position="214"/>
        <end position="325"/>
    </location>
</feature>
<evidence type="ECO:0008006" key="6">
    <source>
        <dbReference type="Google" id="ProtNLM"/>
    </source>
</evidence>